<dbReference type="InterPro" id="IPR003660">
    <property type="entry name" value="HAMP_dom"/>
</dbReference>
<dbReference type="PROSITE" id="PS50885">
    <property type="entry name" value="HAMP"/>
    <property type="match status" value="1"/>
</dbReference>
<dbReference type="Gene3D" id="1.10.287.950">
    <property type="entry name" value="Methyl-accepting chemotaxis protein"/>
    <property type="match status" value="1"/>
</dbReference>
<dbReference type="InterPro" id="IPR029150">
    <property type="entry name" value="dCache_3"/>
</dbReference>
<dbReference type="PRINTS" id="PR00260">
    <property type="entry name" value="CHEMTRNSDUCR"/>
</dbReference>
<dbReference type="InterPro" id="IPR051310">
    <property type="entry name" value="MCP_chemotaxis"/>
</dbReference>
<dbReference type="SMART" id="SM00283">
    <property type="entry name" value="MA"/>
    <property type="match status" value="1"/>
</dbReference>
<dbReference type="PANTHER" id="PTHR43531:SF14">
    <property type="entry name" value="METHYL-ACCEPTING CHEMOTAXIS PROTEIN I-RELATED"/>
    <property type="match status" value="1"/>
</dbReference>
<keyword evidence="1" id="KW-0488">Methylation</keyword>
<dbReference type="InterPro" id="IPR029151">
    <property type="entry name" value="Sensor-like_sf"/>
</dbReference>
<evidence type="ECO:0000256" key="1">
    <source>
        <dbReference type="ARBA" id="ARBA00022481"/>
    </source>
</evidence>
<dbReference type="Proteomes" id="UP001254564">
    <property type="component" value="Unassembled WGS sequence"/>
</dbReference>
<keyword evidence="2 4" id="KW-0807">Transducer</keyword>
<dbReference type="SUPFAM" id="SSF103190">
    <property type="entry name" value="Sensory domain-like"/>
    <property type="match status" value="1"/>
</dbReference>
<dbReference type="Pfam" id="PF00672">
    <property type="entry name" value="HAMP"/>
    <property type="match status" value="1"/>
</dbReference>
<evidence type="ECO:0000313" key="9">
    <source>
        <dbReference type="EMBL" id="MDR5898505.1"/>
    </source>
</evidence>
<evidence type="ECO:0000256" key="4">
    <source>
        <dbReference type="PROSITE-ProRule" id="PRU00284"/>
    </source>
</evidence>
<dbReference type="EMBL" id="JARWAN010000006">
    <property type="protein sequence ID" value="MDR5898505.1"/>
    <property type="molecule type" value="Genomic_DNA"/>
</dbReference>
<dbReference type="SMART" id="SM00304">
    <property type="entry name" value="HAMP"/>
    <property type="match status" value="1"/>
</dbReference>
<keyword evidence="6" id="KW-0812">Transmembrane</keyword>
<reference evidence="9 10" key="1">
    <citation type="submission" date="2023-04" db="EMBL/GenBank/DDBJ databases">
        <title>A long-awaited taxogenomic arrangement of the family Halomonadaceae.</title>
        <authorList>
            <person name="De La Haba R."/>
            <person name="Chuvochina M."/>
            <person name="Wittouck S."/>
            <person name="Arahal D.R."/>
            <person name="Sanchez-Porro C."/>
            <person name="Hugenholtz P."/>
            <person name="Ventosa A."/>
        </authorList>
    </citation>
    <scope>NUCLEOTIDE SEQUENCE [LARGE SCALE GENOMIC DNA]</scope>
    <source>
        <strain evidence="9 10">DSM 21020</strain>
    </source>
</reference>
<dbReference type="Pfam" id="PF00015">
    <property type="entry name" value="MCPsignal"/>
    <property type="match status" value="1"/>
</dbReference>
<proteinExistence type="inferred from homology"/>
<dbReference type="InterPro" id="IPR004090">
    <property type="entry name" value="Chemotax_Me-accpt_rcpt"/>
</dbReference>
<dbReference type="Pfam" id="PF14827">
    <property type="entry name" value="dCache_3"/>
    <property type="match status" value="1"/>
</dbReference>
<feature type="transmembrane region" description="Helical" evidence="6">
    <location>
        <begin position="12"/>
        <end position="32"/>
    </location>
</feature>
<organism evidence="9 10">
    <name type="scientific">Vreelandella vilamensis</name>
    <dbReference type="NCBI Taxonomy" id="531309"/>
    <lineage>
        <taxon>Bacteria</taxon>
        <taxon>Pseudomonadati</taxon>
        <taxon>Pseudomonadota</taxon>
        <taxon>Gammaproteobacteria</taxon>
        <taxon>Oceanospirillales</taxon>
        <taxon>Halomonadaceae</taxon>
        <taxon>Vreelandella</taxon>
    </lineage>
</organism>
<evidence type="ECO:0000256" key="6">
    <source>
        <dbReference type="SAM" id="Phobius"/>
    </source>
</evidence>
<feature type="domain" description="HAMP" evidence="8">
    <location>
        <begin position="305"/>
        <end position="359"/>
    </location>
</feature>
<dbReference type="CDD" id="cd06225">
    <property type="entry name" value="HAMP"/>
    <property type="match status" value="1"/>
</dbReference>
<name>A0ABU1H2I4_9GAMM</name>
<evidence type="ECO:0000313" key="10">
    <source>
        <dbReference type="Proteomes" id="UP001254564"/>
    </source>
</evidence>
<keyword evidence="10" id="KW-1185">Reference proteome</keyword>
<evidence type="ECO:0000259" key="7">
    <source>
        <dbReference type="PROSITE" id="PS50111"/>
    </source>
</evidence>
<dbReference type="RefSeq" id="WP_309655414.1">
    <property type="nucleotide sequence ID" value="NZ_JARWAN010000006.1"/>
</dbReference>
<feature type="region of interest" description="Disordered" evidence="5">
    <location>
        <begin position="609"/>
        <end position="648"/>
    </location>
</feature>
<accession>A0ABU1H2I4</accession>
<evidence type="ECO:0000256" key="2">
    <source>
        <dbReference type="ARBA" id="ARBA00023224"/>
    </source>
</evidence>
<dbReference type="PANTHER" id="PTHR43531">
    <property type="entry name" value="PROTEIN ICFG"/>
    <property type="match status" value="1"/>
</dbReference>
<dbReference type="SUPFAM" id="SSF58104">
    <property type="entry name" value="Methyl-accepting chemotaxis protein (MCP) signaling domain"/>
    <property type="match status" value="1"/>
</dbReference>
<comment type="similarity">
    <text evidence="3">Belongs to the methyl-accepting chemotaxis (MCP) protein family.</text>
</comment>
<evidence type="ECO:0000256" key="5">
    <source>
        <dbReference type="SAM" id="MobiDB-lite"/>
    </source>
</evidence>
<dbReference type="PROSITE" id="PS50111">
    <property type="entry name" value="CHEMOTAXIS_TRANSDUC_2"/>
    <property type="match status" value="1"/>
</dbReference>
<dbReference type="InterPro" id="IPR004089">
    <property type="entry name" value="MCPsignal_dom"/>
</dbReference>
<evidence type="ECO:0000256" key="3">
    <source>
        <dbReference type="ARBA" id="ARBA00029447"/>
    </source>
</evidence>
<keyword evidence="6" id="KW-1133">Transmembrane helix</keyword>
<evidence type="ECO:0000259" key="8">
    <source>
        <dbReference type="PROSITE" id="PS50885"/>
    </source>
</evidence>
<protein>
    <submittedName>
        <fullName evidence="9">Methyl-accepting chemotaxis protein</fullName>
    </submittedName>
</protein>
<sequence length="648" mass="70707">MFRNISIGTRLTVGVIGILLLTISLIAPFLIVRMNNIIDAAEERELRALHGNFEAMLEAESRTAQTLSTLVSGIPLVQQAFARRNRDLLEVLFLPAFEQLSHYGVSSFHFHTPPATSFYRVQRPERFGDDLSDARPTIVETNQQQRPVGGLERGKFGVGIRGLLPMEYEGEHTGSVEFAMAFDEDMFTRFKASYGVDVAVYLRESDGNYRAFGSTHDQGPLLDQESLDQAFEGSKVFHHASLNGESVSIRGQAIEDFEGEPLGVVEISMDRMDYLATARSAIISTLAISLIALLVGAALAMWLGRSISQPIKRTSDAMKDIAHGEGDLTRRLDDTAKDEVGELSKHFNEFVSRMQDTLLAVRKNAHLVTQESSNISRDSEKLASSVEQAAANLQQTSSSMEEISSTVRHSTESSEQANQLAQEAARIAQEGRQSMQQVESTMSDLNASSSKIREIITMIDSIAFQTNILALNASVEAARAGEHGRGFAVVADEVRKLASRSSEASSEIRGLIDTSVKGTQTGSELVQKTSETIQEVLNSITQVSDVVAEITASSHEQSAGINQVNTAVAELDTVTQENASTVQHFSHAASIMDDRASSLQNLVDGFTLGDNQTPLPKQQATTTLLRPQPQKTSPAPRANQSADDWESF</sequence>
<comment type="caution">
    <text evidence="9">The sequence shown here is derived from an EMBL/GenBank/DDBJ whole genome shotgun (WGS) entry which is preliminary data.</text>
</comment>
<gene>
    <name evidence="9" type="ORF">QC823_05825</name>
</gene>
<feature type="domain" description="Methyl-accepting transducer" evidence="7">
    <location>
        <begin position="364"/>
        <end position="593"/>
    </location>
</feature>
<dbReference type="CDD" id="cd11386">
    <property type="entry name" value="MCP_signal"/>
    <property type="match status" value="1"/>
</dbReference>
<feature type="compositionally biased region" description="Polar residues" evidence="5">
    <location>
        <begin position="609"/>
        <end position="642"/>
    </location>
</feature>
<feature type="transmembrane region" description="Helical" evidence="6">
    <location>
        <begin position="281"/>
        <end position="303"/>
    </location>
</feature>
<keyword evidence="6" id="KW-0472">Membrane</keyword>